<evidence type="ECO:0000256" key="9">
    <source>
        <dbReference type="ARBA" id="ARBA00023160"/>
    </source>
</evidence>
<dbReference type="Proteomes" id="UP001210925">
    <property type="component" value="Unassembled WGS sequence"/>
</dbReference>
<evidence type="ECO:0000256" key="8">
    <source>
        <dbReference type="ARBA" id="ARBA00023136"/>
    </source>
</evidence>
<dbReference type="AlphaFoldDB" id="A0AAD5UFR8"/>
<comment type="caution">
    <text evidence="11">The sequence shown here is derived from an EMBL/GenBank/DDBJ whole genome shotgun (WGS) entry which is preliminary data.</text>
</comment>
<keyword evidence="3 10" id="KW-0808">Transferase</keyword>
<accession>A0AAD5UFR8</accession>
<keyword evidence="9 10" id="KW-0275">Fatty acid biosynthesis</keyword>
<keyword evidence="8 10" id="KW-0472">Membrane</keyword>
<keyword evidence="12" id="KW-1185">Reference proteome</keyword>
<gene>
    <name evidence="11" type="ORF">HK103_004995</name>
</gene>
<dbReference type="GO" id="GO:0009922">
    <property type="term" value="F:fatty acid elongase activity"/>
    <property type="evidence" value="ECO:0007669"/>
    <property type="project" value="InterPro"/>
</dbReference>
<keyword evidence="6 10" id="KW-1133">Transmembrane helix</keyword>
<keyword evidence="5 10" id="KW-0276">Fatty acid metabolism</keyword>
<dbReference type="InterPro" id="IPR002076">
    <property type="entry name" value="ELO_fam"/>
</dbReference>
<organism evidence="11 12">
    <name type="scientific">Boothiomyces macroporosus</name>
    <dbReference type="NCBI Taxonomy" id="261099"/>
    <lineage>
        <taxon>Eukaryota</taxon>
        <taxon>Fungi</taxon>
        <taxon>Fungi incertae sedis</taxon>
        <taxon>Chytridiomycota</taxon>
        <taxon>Chytridiomycota incertae sedis</taxon>
        <taxon>Chytridiomycetes</taxon>
        <taxon>Rhizophydiales</taxon>
        <taxon>Terramycetaceae</taxon>
        <taxon>Boothiomyces</taxon>
    </lineage>
</organism>
<dbReference type="GO" id="GO:0042761">
    <property type="term" value="P:very long-chain fatty acid biosynthetic process"/>
    <property type="evidence" value="ECO:0007669"/>
    <property type="project" value="TreeGrafter"/>
</dbReference>
<evidence type="ECO:0000256" key="6">
    <source>
        <dbReference type="ARBA" id="ARBA00022989"/>
    </source>
</evidence>
<dbReference type="GO" id="GO:0019367">
    <property type="term" value="P:fatty acid elongation, saturated fatty acid"/>
    <property type="evidence" value="ECO:0007669"/>
    <property type="project" value="TreeGrafter"/>
</dbReference>
<evidence type="ECO:0000313" key="12">
    <source>
        <dbReference type="Proteomes" id="UP001210925"/>
    </source>
</evidence>
<evidence type="ECO:0000313" key="11">
    <source>
        <dbReference type="EMBL" id="KAJ3257011.1"/>
    </source>
</evidence>
<feature type="transmembrane region" description="Helical" evidence="10">
    <location>
        <begin position="59"/>
        <end position="82"/>
    </location>
</feature>
<keyword evidence="2 10" id="KW-0444">Lipid biosynthesis</keyword>
<protein>
    <recommendedName>
        <fullName evidence="10">Elongation of fatty acids protein</fullName>
        <ecNumber evidence="10">2.3.1.-</ecNumber>
    </recommendedName>
</protein>
<dbReference type="GO" id="GO:0034625">
    <property type="term" value="P:fatty acid elongation, monounsaturated fatty acid"/>
    <property type="evidence" value="ECO:0007669"/>
    <property type="project" value="TreeGrafter"/>
</dbReference>
<sequence length="261" mass="30467">MQVIDRLLEYPTYRPEGVINFTNNNWQIPFTAVSTYLAFCYFGKIYMKDRKPFNLKLSLALWNSFLAVFSIAGAYITVPVILRNYRSLPFENTVCDRPHDTWASGTVGFWVMLFSLSKIPELIDTVFIVLRKKPLIFLHWYHHATVMMYGWHAYSHLAAAGLYFVAMNYSVHAVMYTYYALQAAGLCPRWFPSYIITISQILQMAVGTYVCVYTWYYMLQGKTCYNDLSGMIYGALMYISYFALFVNFAIQRFVLKKKKTQ</sequence>
<evidence type="ECO:0000256" key="10">
    <source>
        <dbReference type="RuleBase" id="RU361115"/>
    </source>
</evidence>
<keyword evidence="4 10" id="KW-0812">Transmembrane</keyword>
<keyword evidence="7 10" id="KW-0443">Lipid metabolism</keyword>
<feature type="transmembrane region" description="Helical" evidence="10">
    <location>
        <begin position="102"/>
        <end position="123"/>
    </location>
</feature>
<feature type="transmembrane region" description="Helical" evidence="10">
    <location>
        <begin position="135"/>
        <end position="154"/>
    </location>
</feature>
<evidence type="ECO:0000256" key="5">
    <source>
        <dbReference type="ARBA" id="ARBA00022832"/>
    </source>
</evidence>
<dbReference type="PANTHER" id="PTHR11157:SF17">
    <property type="entry name" value="ELONGATION OF VERY LONG CHAIN FATTY ACIDS PROTEIN 6"/>
    <property type="match status" value="1"/>
</dbReference>
<feature type="transmembrane region" description="Helical" evidence="10">
    <location>
        <begin position="230"/>
        <end position="250"/>
    </location>
</feature>
<dbReference type="Pfam" id="PF01151">
    <property type="entry name" value="ELO"/>
    <property type="match status" value="1"/>
</dbReference>
<evidence type="ECO:0000256" key="1">
    <source>
        <dbReference type="ARBA" id="ARBA00004141"/>
    </source>
</evidence>
<comment type="subcellular location">
    <subcellularLocation>
        <location evidence="1">Membrane</location>
        <topology evidence="1">Multi-pass membrane protein</topology>
    </subcellularLocation>
</comment>
<dbReference type="PANTHER" id="PTHR11157">
    <property type="entry name" value="FATTY ACID ACYL TRANSFERASE-RELATED"/>
    <property type="match status" value="1"/>
</dbReference>
<name>A0AAD5UFR8_9FUNG</name>
<feature type="transmembrane region" description="Helical" evidence="10">
    <location>
        <begin position="193"/>
        <end position="218"/>
    </location>
</feature>
<evidence type="ECO:0000256" key="2">
    <source>
        <dbReference type="ARBA" id="ARBA00022516"/>
    </source>
</evidence>
<dbReference type="GO" id="GO:0005789">
    <property type="term" value="C:endoplasmic reticulum membrane"/>
    <property type="evidence" value="ECO:0007669"/>
    <property type="project" value="TreeGrafter"/>
</dbReference>
<dbReference type="EC" id="2.3.1.-" evidence="10"/>
<dbReference type="EMBL" id="JADGKB010000043">
    <property type="protein sequence ID" value="KAJ3257011.1"/>
    <property type="molecule type" value="Genomic_DNA"/>
</dbReference>
<reference evidence="11" key="1">
    <citation type="submission" date="2020-05" db="EMBL/GenBank/DDBJ databases">
        <title>Phylogenomic resolution of chytrid fungi.</title>
        <authorList>
            <person name="Stajich J.E."/>
            <person name="Amses K."/>
            <person name="Simmons R."/>
            <person name="Seto K."/>
            <person name="Myers J."/>
            <person name="Bonds A."/>
            <person name="Quandt C.A."/>
            <person name="Barry K."/>
            <person name="Liu P."/>
            <person name="Grigoriev I."/>
            <person name="Longcore J.E."/>
            <person name="James T.Y."/>
        </authorList>
    </citation>
    <scope>NUCLEOTIDE SEQUENCE</scope>
    <source>
        <strain evidence="11">PLAUS21</strain>
    </source>
</reference>
<feature type="transmembrane region" description="Helical" evidence="10">
    <location>
        <begin position="160"/>
        <end position="181"/>
    </location>
</feature>
<dbReference type="PROSITE" id="PS01188">
    <property type="entry name" value="ELO"/>
    <property type="match status" value="1"/>
</dbReference>
<dbReference type="GO" id="GO:0034626">
    <property type="term" value="P:fatty acid elongation, polyunsaturated fatty acid"/>
    <property type="evidence" value="ECO:0007669"/>
    <property type="project" value="TreeGrafter"/>
</dbReference>
<evidence type="ECO:0000256" key="4">
    <source>
        <dbReference type="ARBA" id="ARBA00022692"/>
    </source>
</evidence>
<feature type="transmembrane region" description="Helical" evidence="10">
    <location>
        <begin position="26"/>
        <end position="47"/>
    </location>
</feature>
<comment type="catalytic activity">
    <reaction evidence="10">
        <text>an acyl-CoA + malonyl-CoA + H(+) = a 3-oxoacyl-CoA + CO2 + CoA</text>
        <dbReference type="Rhea" id="RHEA:50252"/>
        <dbReference type="ChEBI" id="CHEBI:15378"/>
        <dbReference type="ChEBI" id="CHEBI:16526"/>
        <dbReference type="ChEBI" id="CHEBI:57287"/>
        <dbReference type="ChEBI" id="CHEBI:57384"/>
        <dbReference type="ChEBI" id="CHEBI:58342"/>
        <dbReference type="ChEBI" id="CHEBI:90726"/>
    </reaction>
    <physiologicalReaction direction="left-to-right" evidence="10">
        <dbReference type="Rhea" id="RHEA:50253"/>
    </physiologicalReaction>
</comment>
<evidence type="ECO:0000256" key="3">
    <source>
        <dbReference type="ARBA" id="ARBA00022679"/>
    </source>
</evidence>
<dbReference type="InterPro" id="IPR030457">
    <property type="entry name" value="ELO_CS"/>
</dbReference>
<proteinExistence type="inferred from homology"/>
<comment type="similarity">
    <text evidence="10">Belongs to the ELO family.</text>
</comment>
<dbReference type="GO" id="GO:0030148">
    <property type="term" value="P:sphingolipid biosynthetic process"/>
    <property type="evidence" value="ECO:0007669"/>
    <property type="project" value="TreeGrafter"/>
</dbReference>
<evidence type="ECO:0000256" key="7">
    <source>
        <dbReference type="ARBA" id="ARBA00023098"/>
    </source>
</evidence>